<reference evidence="2" key="1">
    <citation type="submission" date="2022-11" db="UniProtKB">
        <authorList>
            <consortium name="WormBaseParasite"/>
        </authorList>
    </citation>
    <scope>IDENTIFICATION</scope>
</reference>
<protein>
    <submittedName>
        <fullName evidence="2">Uncharacterized protein</fullName>
    </submittedName>
</protein>
<evidence type="ECO:0000313" key="2">
    <source>
        <dbReference type="WBParaSite" id="nRc.2.0.1.t37702-RA"/>
    </source>
</evidence>
<dbReference type="Proteomes" id="UP000887565">
    <property type="component" value="Unplaced"/>
</dbReference>
<name>A0A915KG37_ROMCU</name>
<dbReference type="AlphaFoldDB" id="A0A915KG37"/>
<evidence type="ECO:0000313" key="1">
    <source>
        <dbReference type="Proteomes" id="UP000887565"/>
    </source>
</evidence>
<dbReference type="WBParaSite" id="nRc.2.0.1.t37702-RA">
    <property type="protein sequence ID" value="nRc.2.0.1.t37702-RA"/>
    <property type="gene ID" value="nRc.2.0.1.g37702"/>
</dbReference>
<proteinExistence type="predicted"/>
<accession>A0A915KG37</accession>
<organism evidence="1 2">
    <name type="scientific">Romanomermis culicivorax</name>
    <name type="common">Nematode worm</name>
    <dbReference type="NCBI Taxonomy" id="13658"/>
    <lineage>
        <taxon>Eukaryota</taxon>
        <taxon>Metazoa</taxon>
        <taxon>Ecdysozoa</taxon>
        <taxon>Nematoda</taxon>
        <taxon>Enoplea</taxon>
        <taxon>Dorylaimia</taxon>
        <taxon>Mermithida</taxon>
        <taxon>Mermithoidea</taxon>
        <taxon>Mermithidae</taxon>
        <taxon>Romanomermis</taxon>
    </lineage>
</organism>
<keyword evidence="1" id="KW-1185">Reference proteome</keyword>
<sequence>MRKNYRKLAAVAAFDSWPNRKFIDFWRIRSEIQKLQYKLFTPKFSPCYTTETTS</sequence>